<keyword evidence="1" id="KW-0001">2Fe-2S</keyword>
<keyword evidence="4" id="KW-0408">Iron</keyword>
<dbReference type="Gene3D" id="3.90.380.10">
    <property type="entry name" value="Naphthalene 1,2-dioxygenase Alpha Subunit, Chain A, domain 1"/>
    <property type="match status" value="1"/>
</dbReference>
<dbReference type="HOGENOM" id="CLU_039484_0_0_7"/>
<evidence type="ECO:0000256" key="1">
    <source>
        <dbReference type="ARBA" id="ARBA00022714"/>
    </source>
</evidence>
<name>W4LL66_ENTF1</name>
<dbReference type="GO" id="GO:0051537">
    <property type="term" value="F:2 iron, 2 sulfur cluster binding"/>
    <property type="evidence" value="ECO:0007669"/>
    <property type="project" value="UniProtKB-KW"/>
</dbReference>
<evidence type="ECO:0000313" key="8">
    <source>
        <dbReference type="Proteomes" id="UP000019141"/>
    </source>
</evidence>
<accession>W4LL66</accession>
<dbReference type="SUPFAM" id="SSF50022">
    <property type="entry name" value="ISP domain"/>
    <property type="match status" value="1"/>
</dbReference>
<dbReference type="InterPro" id="IPR017941">
    <property type="entry name" value="Rieske_2Fe-2S"/>
</dbReference>
<dbReference type="PANTHER" id="PTHR21266">
    <property type="entry name" value="IRON-SULFUR DOMAIN CONTAINING PROTEIN"/>
    <property type="match status" value="1"/>
</dbReference>
<dbReference type="GO" id="GO:0016491">
    <property type="term" value="F:oxidoreductase activity"/>
    <property type="evidence" value="ECO:0007669"/>
    <property type="project" value="UniProtKB-KW"/>
</dbReference>
<keyword evidence="2" id="KW-0479">Metal-binding</keyword>
<keyword evidence="5" id="KW-0411">Iron-sulfur</keyword>
<dbReference type="PANTHER" id="PTHR21266:SF60">
    <property type="entry name" value="3-KETOSTEROID-9-ALPHA-MONOOXYGENASE, OXYGENASE COMPONENT"/>
    <property type="match status" value="1"/>
</dbReference>
<dbReference type="InterPro" id="IPR015881">
    <property type="entry name" value="ARHD_Rieske_2Fe_2S"/>
</dbReference>
<evidence type="ECO:0000256" key="2">
    <source>
        <dbReference type="ARBA" id="ARBA00022723"/>
    </source>
</evidence>
<comment type="caution">
    <text evidence="7">The sequence shown here is derived from an EMBL/GenBank/DDBJ whole genome shotgun (WGS) entry which is preliminary data.</text>
</comment>
<dbReference type="PROSITE" id="PS51296">
    <property type="entry name" value="RIESKE"/>
    <property type="match status" value="1"/>
</dbReference>
<dbReference type="Proteomes" id="UP000019141">
    <property type="component" value="Unassembled WGS sequence"/>
</dbReference>
<sequence>MLRNYWHIACATSQVQGRPHAAQVLDQALVIFRDTAGQPHALLDRCCHRGVELSLGEVVEDTLACRYHGWRFAGDGHCVHIPSLTSERHIPNGCQVPSFPCRERDGYVWVWMGQAGPEPPEPPRLPEFEQYQWLQGSIPWQCASLLALQNGIDWCHPAFVHQGIHAQSRAVQDRGLRETAYEMRLLHNGLEVFAPPASDSEALIPEQAFVVLRFELPDRVLVHWPLQDERVVLHFVPTGPHTCRHEWLYHGAGMRGSGITWSDAEPEVLAQDREIVESAQRNYDAYGDGFEHSVEADAATLMLRRIVALAAEGRWEGERGALRQRRVVPVRS</sequence>
<evidence type="ECO:0000256" key="4">
    <source>
        <dbReference type="ARBA" id="ARBA00023004"/>
    </source>
</evidence>
<reference evidence="7 8" key="1">
    <citation type="journal article" date="2014" name="Nature">
        <title>An environmental bacterial taxon with a large and distinct metabolic repertoire.</title>
        <authorList>
            <person name="Wilson M.C."/>
            <person name="Mori T."/>
            <person name="Ruckert C."/>
            <person name="Uria A.R."/>
            <person name="Helf M.J."/>
            <person name="Takada K."/>
            <person name="Gernert C."/>
            <person name="Steffens U.A."/>
            <person name="Heycke N."/>
            <person name="Schmitt S."/>
            <person name="Rinke C."/>
            <person name="Helfrich E.J."/>
            <person name="Brachmann A.O."/>
            <person name="Gurgui C."/>
            <person name="Wakimoto T."/>
            <person name="Kracht M."/>
            <person name="Crusemann M."/>
            <person name="Hentschel U."/>
            <person name="Abe I."/>
            <person name="Matsunaga S."/>
            <person name="Kalinowski J."/>
            <person name="Takeyama H."/>
            <person name="Piel J."/>
        </authorList>
    </citation>
    <scope>NUCLEOTIDE SEQUENCE [LARGE SCALE GENOMIC DNA]</scope>
    <source>
        <strain evidence="8">TSY1</strain>
    </source>
</reference>
<feature type="domain" description="Rieske" evidence="6">
    <location>
        <begin position="6"/>
        <end position="110"/>
    </location>
</feature>
<keyword evidence="3" id="KW-0560">Oxidoreductase</keyword>
<dbReference type="Pfam" id="PF00355">
    <property type="entry name" value="Rieske"/>
    <property type="match status" value="1"/>
</dbReference>
<dbReference type="GO" id="GO:0005506">
    <property type="term" value="F:iron ion binding"/>
    <property type="evidence" value="ECO:0007669"/>
    <property type="project" value="InterPro"/>
</dbReference>
<evidence type="ECO:0000256" key="3">
    <source>
        <dbReference type="ARBA" id="ARBA00023002"/>
    </source>
</evidence>
<evidence type="ECO:0000313" key="7">
    <source>
        <dbReference type="EMBL" id="ETW98813.1"/>
    </source>
</evidence>
<dbReference type="AlphaFoldDB" id="W4LL66"/>
<dbReference type="Gene3D" id="2.102.10.10">
    <property type="entry name" value="Rieske [2Fe-2S] iron-sulphur domain"/>
    <property type="match status" value="1"/>
</dbReference>
<evidence type="ECO:0000259" key="6">
    <source>
        <dbReference type="PROSITE" id="PS51296"/>
    </source>
</evidence>
<proteinExistence type="predicted"/>
<dbReference type="InterPro" id="IPR036922">
    <property type="entry name" value="Rieske_2Fe-2S_sf"/>
</dbReference>
<gene>
    <name evidence="7" type="ORF">ETSY1_17300</name>
</gene>
<protein>
    <recommendedName>
        <fullName evidence="6">Rieske domain-containing protein</fullName>
    </recommendedName>
</protein>
<dbReference type="InterPro" id="IPR050584">
    <property type="entry name" value="Cholesterol_7-desaturase"/>
</dbReference>
<dbReference type="EMBL" id="AZHW01000516">
    <property type="protein sequence ID" value="ETW98813.1"/>
    <property type="molecule type" value="Genomic_DNA"/>
</dbReference>
<dbReference type="PROSITE" id="PS00570">
    <property type="entry name" value="RING_HYDROXYL_ALPHA"/>
    <property type="match status" value="1"/>
</dbReference>
<dbReference type="SUPFAM" id="SSF55961">
    <property type="entry name" value="Bet v1-like"/>
    <property type="match status" value="1"/>
</dbReference>
<evidence type="ECO:0000256" key="5">
    <source>
        <dbReference type="ARBA" id="ARBA00023014"/>
    </source>
</evidence>
<organism evidence="7 8">
    <name type="scientific">Entotheonella factor</name>
    <dbReference type="NCBI Taxonomy" id="1429438"/>
    <lineage>
        <taxon>Bacteria</taxon>
        <taxon>Pseudomonadati</taxon>
        <taxon>Nitrospinota/Tectimicrobiota group</taxon>
        <taxon>Candidatus Tectimicrobiota</taxon>
        <taxon>Candidatus Entotheonellia</taxon>
        <taxon>Candidatus Entotheonellales</taxon>
        <taxon>Candidatus Entotheonellaceae</taxon>
        <taxon>Candidatus Entotheonella</taxon>
    </lineage>
</organism>
<keyword evidence="8" id="KW-1185">Reference proteome</keyword>